<evidence type="ECO:0000313" key="1">
    <source>
        <dbReference type="EMBL" id="KDR66052.1"/>
    </source>
</evidence>
<dbReference type="EMBL" id="KL142428">
    <property type="protein sequence ID" value="KDR66052.1"/>
    <property type="molecule type" value="Genomic_DNA"/>
</dbReference>
<sequence>MAELKSTGLLVLPSPSHRRSFPQPNLDNISIANPPIFKLHDDLLWLIFWLNADMEGEAQGKDEIAAIDTLRYSSQVCSGWRQIILSFPSLWGQVVNLSHLEQDDWREEVLRRTGKSLLSVLWGSQRQACLSVDVAAGLLRRHWGRIRSLDFNFTSSYYTEGFNIAQFWEIFCRPSEVLEIFRVIFERVDRECTPILSPSNFVVFNNVAPALRVFYAPNIEFNLDAPWLENLRYLALSGPVSAYKVVQAIQHMPRLECLVDGTFNAIASTGDSLSSQPQISAPSIKEIVLVSHSDLGPYMDFLAQIKPAAGCYLTFRHTGVTFNAKALALASRVVYNYSRCCDLPSAIDICLDLYCHRFIFMAQIPRKGQFCFRLTYFIKLRREIFEALFEALPSVKFPDVKTLMFGISPLFLKPSDRRIAQFILSVPSVETLATNPETLGFLLNLPSDVLALSFPVLHTVKFARSIQPEELSNIKQFLTSRISTGRPVDILSFPLPTIDRGFDTDLRSLDEFTGLTIILQYGDHENKHICGVSHINNLFIRRIQRRVSESPSSESSSEGE</sequence>
<accession>A0A067S7Y6</accession>
<evidence type="ECO:0000313" key="2">
    <source>
        <dbReference type="Proteomes" id="UP000027222"/>
    </source>
</evidence>
<reference evidence="2" key="1">
    <citation type="journal article" date="2014" name="Proc. Natl. Acad. Sci. U.S.A.">
        <title>Extensive sampling of basidiomycete genomes demonstrates inadequacy of the white-rot/brown-rot paradigm for wood decay fungi.</title>
        <authorList>
            <person name="Riley R."/>
            <person name="Salamov A.A."/>
            <person name="Brown D.W."/>
            <person name="Nagy L.G."/>
            <person name="Floudas D."/>
            <person name="Held B.W."/>
            <person name="Levasseur A."/>
            <person name="Lombard V."/>
            <person name="Morin E."/>
            <person name="Otillar R."/>
            <person name="Lindquist E.A."/>
            <person name="Sun H."/>
            <person name="LaButti K.M."/>
            <person name="Schmutz J."/>
            <person name="Jabbour D."/>
            <person name="Luo H."/>
            <person name="Baker S.E."/>
            <person name="Pisabarro A.G."/>
            <person name="Walton J.D."/>
            <person name="Blanchette R.A."/>
            <person name="Henrissat B."/>
            <person name="Martin F."/>
            <person name="Cullen D."/>
            <person name="Hibbett D.S."/>
            <person name="Grigoriev I.V."/>
        </authorList>
    </citation>
    <scope>NUCLEOTIDE SEQUENCE [LARGE SCALE GENOMIC DNA]</scope>
    <source>
        <strain evidence="2">CBS 339.88</strain>
    </source>
</reference>
<gene>
    <name evidence="1" type="ORF">GALMADRAFT_259878</name>
</gene>
<keyword evidence="2" id="KW-1185">Reference proteome</keyword>
<dbReference type="Proteomes" id="UP000027222">
    <property type="component" value="Unassembled WGS sequence"/>
</dbReference>
<evidence type="ECO:0008006" key="3">
    <source>
        <dbReference type="Google" id="ProtNLM"/>
    </source>
</evidence>
<proteinExistence type="predicted"/>
<protein>
    <recommendedName>
        <fullName evidence="3">F-box domain-containing protein</fullName>
    </recommendedName>
</protein>
<organism evidence="1 2">
    <name type="scientific">Galerina marginata (strain CBS 339.88)</name>
    <dbReference type="NCBI Taxonomy" id="685588"/>
    <lineage>
        <taxon>Eukaryota</taxon>
        <taxon>Fungi</taxon>
        <taxon>Dikarya</taxon>
        <taxon>Basidiomycota</taxon>
        <taxon>Agaricomycotina</taxon>
        <taxon>Agaricomycetes</taxon>
        <taxon>Agaricomycetidae</taxon>
        <taxon>Agaricales</taxon>
        <taxon>Agaricineae</taxon>
        <taxon>Strophariaceae</taxon>
        <taxon>Galerina</taxon>
    </lineage>
</organism>
<dbReference type="HOGENOM" id="CLU_030662_0_0_1"/>
<dbReference type="OrthoDB" id="2881207at2759"/>
<dbReference type="AlphaFoldDB" id="A0A067S7Y6"/>
<name>A0A067S7Y6_GALM3</name>